<accession>A0ABP1A784</accession>
<gene>
    <name evidence="2" type="ORF">CSSPJE1EN2_LOCUS1353</name>
</gene>
<keyword evidence="1" id="KW-0472">Membrane</keyword>
<dbReference type="Proteomes" id="UP001497522">
    <property type="component" value="Chromosome 1"/>
</dbReference>
<evidence type="ECO:0000313" key="3">
    <source>
        <dbReference type="Proteomes" id="UP001497522"/>
    </source>
</evidence>
<evidence type="ECO:0000313" key="2">
    <source>
        <dbReference type="EMBL" id="CAK9858358.1"/>
    </source>
</evidence>
<protein>
    <submittedName>
        <fullName evidence="2">Uncharacterized protein</fullName>
    </submittedName>
</protein>
<dbReference type="EMBL" id="OZ023702">
    <property type="protein sequence ID" value="CAK9858358.1"/>
    <property type="molecule type" value="Genomic_DNA"/>
</dbReference>
<organism evidence="2 3">
    <name type="scientific">Sphagnum jensenii</name>
    <dbReference type="NCBI Taxonomy" id="128206"/>
    <lineage>
        <taxon>Eukaryota</taxon>
        <taxon>Viridiplantae</taxon>
        <taxon>Streptophyta</taxon>
        <taxon>Embryophyta</taxon>
        <taxon>Bryophyta</taxon>
        <taxon>Sphagnophytina</taxon>
        <taxon>Sphagnopsida</taxon>
        <taxon>Sphagnales</taxon>
        <taxon>Sphagnaceae</taxon>
        <taxon>Sphagnum</taxon>
    </lineage>
</organism>
<evidence type="ECO:0000256" key="1">
    <source>
        <dbReference type="SAM" id="Phobius"/>
    </source>
</evidence>
<keyword evidence="1" id="KW-1133">Transmembrane helix</keyword>
<keyword evidence="3" id="KW-1185">Reference proteome</keyword>
<proteinExistence type="predicted"/>
<name>A0ABP1A784_9BRYO</name>
<sequence length="66" mass="7407">MRLLPVYYGRAYYKRVAIVEISFDIAVPVLLLLWIVNLRRSIAGSSSLVLVNVFRTLVNGDKLAAV</sequence>
<feature type="transmembrane region" description="Helical" evidence="1">
    <location>
        <begin position="12"/>
        <end position="36"/>
    </location>
</feature>
<keyword evidence="1" id="KW-0812">Transmembrane</keyword>
<reference evidence="2 3" key="1">
    <citation type="submission" date="2024-03" db="EMBL/GenBank/DDBJ databases">
        <authorList>
            <consortium name="ELIXIR-Norway"/>
            <consortium name="Elixir Norway"/>
        </authorList>
    </citation>
    <scope>NUCLEOTIDE SEQUENCE [LARGE SCALE GENOMIC DNA]</scope>
</reference>